<evidence type="ECO:0000313" key="12">
    <source>
        <dbReference type="EMBL" id="CAI3948588.1"/>
    </source>
</evidence>
<comment type="subcellular location">
    <subcellularLocation>
        <location evidence="9">Cell membrane</location>
        <topology evidence="9">Single-pass membrane protein</topology>
    </subcellularLocation>
    <subcellularLocation>
        <location evidence="1">Membrane</location>
        <topology evidence="1">Single-pass membrane protein</topology>
    </subcellularLocation>
</comment>
<evidence type="ECO:0000256" key="2">
    <source>
        <dbReference type="ARBA" id="ARBA00022448"/>
    </source>
</evidence>
<keyword evidence="2 9" id="KW-0813">Transport</keyword>
<dbReference type="InterPro" id="IPR003369">
    <property type="entry name" value="TatA/B/E"/>
</dbReference>
<evidence type="ECO:0000256" key="1">
    <source>
        <dbReference type="ARBA" id="ARBA00004167"/>
    </source>
</evidence>
<evidence type="ECO:0000313" key="15">
    <source>
        <dbReference type="Proteomes" id="UP001154259"/>
    </source>
</evidence>
<evidence type="ECO:0000256" key="10">
    <source>
        <dbReference type="SAM" id="MobiDB-lite"/>
    </source>
</evidence>
<dbReference type="NCBIfam" id="TIGR01410">
    <property type="entry name" value="tatB"/>
    <property type="match status" value="1"/>
</dbReference>
<accession>A0A9W4TPS4</accession>
<keyword evidence="4 9" id="KW-0812">Transmembrane</keyword>
<protein>
    <recommendedName>
        <fullName evidence="9">Sec-independent protein translocase protein TatB</fullName>
    </recommendedName>
</protein>
<keyword evidence="3 9" id="KW-1003">Cell membrane</keyword>
<gene>
    <name evidence="9" type="primary">tatB</name>
    <name evidence="13" type="ORF">R53529_LOCUS1586</name>
    <name evidence="12" type="ORF">R53530_LOCUS1680</name>
</gene>
<evidence type="ECO:0000256" key="7">
    <source>
        <dbReference type="ARBA" id="ARBA00023010"/>
    </source>
</evidence>
<dbReference type="Proteomes" id="UP001154255">
    <property type="component" value="Unassembled WGS sequence"/>
</dbReference>
<dbReference type="Pfam" id="PF02416">
    <property type="entry name" value="TatA_B_E"/>
    <property type="match status" value="1"/>
</dbReference>
<dbReference type="EMBL" id="CAMXCS010000003">
    <property type="protein sequence ID" value="CAI3949057.1"/>
    <property type="molecule type" value="Genomic_DNA"/>
</dbReference>
<dbReference type="PRINTS" id="PR01506">
    <property type="entry name" value="TATBPROTEIN"/>
</dbReference>
<keyword evidence="5 9" id="KW-0653">Protein transport</keyword>
<evidence type="ECO:0000256" key="8">
    <source>
        <dbReference type="ARBA" id="ARBA00023136"/>
    </source>
</evidence>
<sequence length="186" mass="20938">MFGFSWAELLLIGVVAMVFIGPKDFPKVLKWLSDVIKKCRKMANEFHSQVDEVIKDPDLKEAKDQLLQLRNLNVKTAILNTIDRDGSLQSNLRDSPLSQTAMSSPATDYSEIAQGEIKPIPGMVDDTSNEWAVEKEIDYEALEAKDPAPSFLPPHIAQRLQVRRAAPPSPAMIPPHISKYKEQRWS</sequence>
<dbReference type="PANTHER" id="PTHR33162">
    <property type="entry name" value="SEC-INDEPENDENT PROTEIN TRANSLOCASE PROTEIN TATA, CHLOROPLASTIC"/>
    <property type="match status" value="1"/>
</dbReference>
<evidence type="ECO:0000256" key="11">
    <source>
        <dbReference type="SAM" id="Phobius"/>
    </source>
</evidence>
<keyword evidence="7 9" id="KW-0811">Translocation</keyword>
<organism evidence="12 14">
    <name type="scientific">Commensalibacter communis</name>
    <dbReference type="NCBI Taxonomy" id="2972786"/>
    <lineage>
        <taxon>Bacteria</taxon>
        <taxon>Pseudomonadati</taxon>
        <taxon>Pseudomonadota</taxon>
        <taxon>Alphaproteobacteria</taxon>
        <taxon>Acetobacterales</taxon>
        <taxon>Acetobacteraceae</taxon>
    </lineage>
</organism>
<dbReference type="GO" id="GO:0043953">
    <property type="term" value="P:protein transport by the Tat complex"/>
    <property type="evidence" value="ECO:0007669"/>
    <property type="project" value="UniProtKB-UniRule"/>
</dbReference>
<dbReference type="EMBL" id="CAMXCM010000004">
    <property type="protein sequence ID" value="CAI3948588.1"/>
    <property type="molecule type" value="Genomic_DNA"/>
</dbReference>
<evidence type="ECO:0000256" key="9">
    <source>
        <dbReference type="HAMAP-Rule" id="MF_00237"/>
    </source>
</evidence>
<evidence type="ECO:0000256" key="4">
    <source>
        <dbReference type="ARBA" id="ARBA00022692"/>
    </source>
</evidence>
<dbReference type="InterPro" id="IPR018448">
    <property type="entry name" value="TatB"/>
</dbReference>
<keyword evidence="8 9" id="KW-0472">Membrane</keyword>
<dbReference type="Gene3D" id="1.20.5.3310">
    <property type="match status" value="1"/>
</dbReference>
<dbReference type="Proteomes" id="UP001154259">
    <property type="component" value="Unassembled WGS sequence"/>
</dbReference>
<dbReference type="GO" id="GO:0008320">
    <property type="term" value="F:protein transmembrane transporter activity"/>
    <property type="evidence" value="ECO:0007669"/>
    <property type="project" value="UniProtKB-UniRule"/>
</dbReference>
<comment type="similarity">
    <text evidence="9">Belongs to the TatB family.</text>
</comment>
<dbReference type="AlphaFoldDB" id="A0A9W4TPS4"/>
<keyword evidence="6 9" id="KW-1133">Transmembrane helix</keyword>
<evidence type="ECO:0000256" key="3">
    <source>
        <dbReference type="ARBA" id="ARBA00022475"/>
    </source>
</evidence>
<evidence type="ECO:0000256" key="6">
    <source>
        <dbReference type="ARBA" id="ARBA00022989"/>
    </source>
</evidence>
<comment type="function">
    <text evidence="9">Part of the twin-arginine translocation (Tat) system that transports large folded proteins containing a characteristic twin-arginine motif in their signal peptide across membranes. Together with TatC, TatB is part of a receptor directly interacting with Tat signal peptides. TatB may form an oligomeric binding site that transiently accommodates folded Tat precursor proteins before their translocation.</text>
</comment>
<evidence type="ECO:0000313" key="13">
    <source>
        <dbReference type="EMBL" id="CAI3949057.1"/>
    </source>
</evidence>
<feature type="region of interest" description="Disordered" evidence="10">
    <location>
        <begin position="165"/>
        <end position="186"/>
    </location>
</feature>
<evidence type="ECO:0000313" key="14">
    <source>
        <dbReference type="Proteomes" id="UP001154255"/>
    </source>
</evidence>
<comment type="subunit">
    <text evidence="9">The Tat system comprises two distinct complexes: a TatABC complex, containing multiple copies of TatA, TatB and TatC subunits, and a separate TatA complex, containing only TatA subunits. Substrates initially bind to the TatABC complex, which probably triggers association of the separate TatA complex to form the active translocon.</text>
</comment>
<feature type="transmembrane region" description="Helical" evidence="11">
    <location>
        <begin position="6"/>
        <end position="22"/>
    </location>
</feature>
<evidence type="ECO:0000256" key="5">
    <source>
        <dbReference type="ARBA" id="ARBA00022927"/>
    </source>
</evidence>
<comment type="caution">
    <text evidence="12">The sequence shown here is derived from an EMBL/GenBank/DDBJ whole genome shotgun (WGS) entry which is preliminary data.</text>
</comment>
<dbReference type="RefSeq" id="WP_271790018.1">
    <property type="nucleotide sequence ID" value="NZ_CAMXCM010000004.1"/>
</dbReference>
<proteinExistence type="inferred from homology"/>
<dbReference type="PANTHER" id="PTHR33162:SF1">
    <property type="entry name" value="SEC-INDEPENDENT PROTEIN TRANSLOCASE PROTEIN TATA, CHLOROPLASTIC"/>
    <property type="match status" value="1"/>
</dbReference>
<keyword evidence="15" id="KW-1185">Reference proteome</keyword>
<name>A0A9W4TPS4_9PROT</name>
<dbReference type="HAMAP" id="MF_00237">
    <property type="entry name" value="TatB"/>
    <property type="match status" value="1"/>
</dbReference>
<reference evidence="12" key="1">
    <citation type="submission" date="2022-10" db="EMBL/GenBank/DDBJ databases">
        <authorList>
            <person name="Botero Cardona J."/>
        </authorList>
    </citation>
    <scope>NUCLEOTIDE SEQUENCE</scope>
    <source>
        <strain evidence="12">LMG 31819</strain>
        <strain evidence="13">R-53529</strain>
    </source>
</reference>
<dbReference type="GO" id="GO:0033281">
    <property type="term" value="C:TAT protein transport complex"/>
    <property type="evidence" value="ECO:0007669"/>
    <property type="project" value="UniProtKB-UniRule"/>
</dbReference>